<feature type="compositionally biased region" description="Basic and acidic residues" evidence="3">
    <location>
        <begin position="251"/>
        <end position="260"/>
    </location>
</feature>
<evidence type="ECO:0000256" key="1">
    <source>
        <dbReference type="ARBA" id="ARBA00022737"/>
    </source>
</evidence>
<sequence>MTIAESSYANANMSGRALALQRRQAMARQGKTAITKTSVLRSRADVAMNADKVATAWHGSQAPVAAAVSAAQVLTRTEPLSAAVVSAARARRQALASVGKAALQTASKNYTRPSAHLRPAVQPFATIRCDCDAQCECQTRHRAVAEMPVAGVAVQESVQRATIVAEQATGRALAKMRRAALTQDGKAGLKRVAQATKIAAAMPGQDWQAAMVKGATGRQIAEQHRRVQSLAGRAGLSNSAASASRPSGRVKTRDAKQVPMKVEEGHTLSGQTVTGTMVERSIKVTGNESGSCRSITGTEYIGAEQFQTICGVRAEPGVSKVEMSHTLREQKITGIALGRSTKATGDEAGVCHPVTGTEYLSAERFQQFCGTRPAPSPEKVALAFTNKDMAVSGSLVDRPRKITGAEYGADRSITGTCYGRPPENDNAPDKVAITHTGSGKTITGTLVGRSEHLTGDEAGSCRAITGTEYLSAEQFRDLCHTNAPAAPRKVSVMSTRGAQAISGAAVDRSSKVTGNETGSCRAITGSQYYTTADFAGLCDASGPNKVNTMHTLAGHTITGSEVAPGPKLTGDESYGCKSVTGTDYIGTQQLAAVCPPGQSSTVQPVNKVVFDSTLQGQPVSGSYPGRAANVTGNEAGTCAPISGVQYAGMSQIQEFCPAPSLDAQAARVRDSAVIPASVVTGDRPGAGGSRMTGDERGACEPISGTPYLGLDNMPDQCATSSRFVARGRTFDVAPRPPAPKDFSIVPPSRQRQIQSPGRECQGDNLTGSVLSNLRITGTINKADGLITGTPEFRHSDTSRSQVQLDEVVAAAQRLSGEGSQQGVRISGDAWNANPRVTGTEGSSSLVRNPSMRGQPRGVGVNAVKFRELERLEVPESVITGSSGNTDRGATITISGGARG</sequence>
<feature type="compositionally biased region" description="Polar residues" evidence="3">
    <location>
        <begin position="878"/>
        <end position="893"/>
    </location>
</feature>
<dbReference type="InterPro" id="IPR020990">
    <property type="entry name" value="CSOS2/2B"/>
</dbReference>
<gene>
    <name evidence="4" type="ORF">C8R14_10285</name>
</gene>
<dbReference type="Pfam" id="PF12288">
    <property type="entry name" value="CsoS2_M"/>
    <property type="match status" value="1"/>
</dbReference>
<organism evidence="4 5">
    <name type="scientific">Nitrosomonas eutropha</name>
    <dbReference type="NCBI Taxonomy" id="916"/>
    <lineage>
        <taxon>Bacteria</taxon>
        <taxon>Pseudomonadati</taxon>
        <taxon>Pseudomonadota</taxon>
        <taxon>Betaproteobacteria</taxon>
        <taxon>Nitrosomonadales</taxon>
        <taxon>Nitrosomonadaceae</taxon>
        <taxon>Nitrosomonas</taxon>
    </lineage>
</organism>
<protein>
    <submittedName>
        <fullName evidence="4">Carboxysome shell peptide</fullName>
    </submittedName>
</protein>
<feature type="compositionally biased region" description="Polar residues" evidence="3">
    <location>
        <begin position="236"/>
        <end position="245"/>
    </location>
</feature>
<feature type="compositionally biased region" description="Polar residues" evidence="3">
    <location>
        <begin position="834"/>
        <end position="847"/>
    </location>
</feature>
<reference evidence="4 5" key="1">
    <citation type="submission" date="2018-04" db="EMBL/GenBank/DDBJ databases">
        <title>Active sludge and wastewater microbial communities from Klosterneuburg, Austria.</title>
        <authorList>
            <person name="Wagner M."/>
        </authorList>
    </citation>
    <scope>NUCLEOTIDE SEQUENCE [LARGE SCALE GENOMIC DNA]</scope>
    <source>
        <strain evidence="4 5">Nm 57</strain>
    </source>
</reference>
<comment type="similarity">
    <text evidence="2">Belongs to the CsoS2 family.</text>
</comment>
<keyword evidence="5" id="KW-1185">Reference proteome</keyword>
<keyword evidence="1" id="KW-0677">Repeat</keyword>
<evidence type="ECO:0000313" key="5">
    <source>
        <dbReference type="Proteomes" id="UP000247780"/>
    </source>
</evidence>
<comment type="caution">
    <text evidence="4">The sequence shown here is derived from an EMBL/GenBank/DDBJ whole genome shotgun (WGS) entry which is preliminary data.</text>
</comment>
<name>A0ABX5MCH9_9PROT</name>
<accession>A0ABX5MCH9</accession>
<dbReference type="EMBL" id="QICQ01000002">
    <property type="protein sequence ID" value="PXV83966.1"/>
    <property type="molecule type" value="Genomic_DNA"/>
</dbReference>
<feature type="region of interest" description="Disordered" evidence="3">
    <location>
        <begin position="730"/>
        <end position="765"/>
    </location>
</feature>
<evidence type="ECO:0000313" key="4">
    <source>
        <dbReference type="EMBL" id="PXV83966.1"/>
    </source>
</evidence>
<feature type="region of interest" description="Disordered" evidence="3">
    <location>
        <begin position="228"/>
        <end position="260"/>
    </location>
</feature>
<feature type="region of interest" description="Disordered" evidence="3">
    <location>
        <begin position="878"/>
        <end position="899"/>
    </location>
</feature>
<dbReference type="Proteomes" id="UP000247780">
    <property type="component" value="Unassembled WGS sequence"/>
</dbReference>
<evidence type="ECO:0000256" key="3">
    <source>
        <dbReference type="SAM" id="MobiDB-lite"/>
    </source>
</evidence>
<feature type="region of interest" description="Disordered" evidence="3">
    <location>
        <begin position="819"/>
        <end position="857"/>
    </location>
</feature>
<evidence type="ECO:0000256" key="2">
    <source>
        <dbReference type="ARBA" id="ARBA00024044"/>
    </source>
</evidence>
<proteinExistence type="inferred from homology"/>